<keyword evidence="1" id="KW-0732">Signal</keyword>
<keyword evidence="3" id="KW-1185">Reference proteome</keyword>
<protein>
    <recommendedName>
        <fullName evidence="4">Lipoprotein</fullName>
    </recommendedName>
</protein>
<name>A0ABU7V559_9MICO</name>
<dbReference type="PROSITE" id="PS51257">
    <property type="entry name" value="PROKAR_LIPOPROTEIN"/>
    <property type="match status" value="1"/>
</dbReference>
<dbReference type="EMBL" id="JAZHOV010000003">
    <property type="protein sequence ID" value="MEF2254628.1"/>
    <property type="molecule type" value="Genomic_DNA"/>
</dbReference>
<sequence length="179" mass="19053">MNRRRPLRAASIVIAAMLGVGALAGCGPSDPAPTPTPTGFASEEEAFAAAEATYRAYVEALNEVDLSDPSTFEEVYRWTTDDANAEARESFSQMHADGWTVSGQTGYDSLRLVDIESTPIMVEVCLDVTDVDVLDESGQSIVPATRLDRQAVSVDLTRADTSTGLAISTSNAIESDLCD</sequence>
<evidence type="ECO:0000313" key="2">
    <source>
        <dbReference type="EMBL" id="MEF2254628.1"/>
    </source>
</evidence>
<accession>A0ABU7V559</accession>
<comment type="caution">
    <text evidence="2">The sequence shown here is derived from an EMBL/GenBank/DDBJ whole genome shotgun (WGS) entry which is preliminary data.</text>
</comment>
<organism evidence="2 3">
    <name type="scientific">Microbacterium schleiferi</name>
    <dbReference type="NCBI Taxonomy" id="69362"/>
    <lineage>
        <taxon>Bacteria</taxon>
        <taxon>Bacillati</taxon>
        <taxon>Actinomycetota</taxon>
        <taxon>Actinomycetes</taxon>
        <taxon>Micrococcales</taxon>
        <taxon>Microbacteriaceae</taxon>
        <taxon>Microbacterium</taxon>
    </lineage>
</organism>
<proteinExistence type="predicted"/>
<evidence type="ECO:0008006" key="4">
    <source>
        <dbReference type="Google" id="ProtNLM"/>
    </source>
</evidence>
<reference evidence="2 3" key="1">
    <citation type="submission" date="2024-01" db="EMBL/GenBank/DDBJ databases">
        <title>the genome sequence of strain Microbacterium schleiferi NBRC 15075.</title>
        <authorList>
            <person name="Ding Y."/>
            <person name="Zhang G."/>
        </authorList>
    </citation>
    <scope>NUCLEOTIDE SEQUENCE [LARGE SCALE GENOMIC DNA]</scope>
    <source>
        <strain evidence="2 3">NBRC 15075</strain>
    </source>
</reference>
<gene>
    <name evidence="2" type="ORF">V2V91_05685</name>
</gene>
<evidence type="ECO:0000313" key="3">
    <source>
        <dbReference type="Proteomes" id="UP001351900"/>
    </source>
</evidence>
<evidence type="ECO:0000256" key="1">
    <source>
        <dbReference type="SAM" id="SignalP"/>
    </source>
</evidence>
<dbReference type="Proteomes" id="UP001351900">
    <property type="component" value="Unassembled WGS sequence"/>
</dbReference>
<feature type="chain" id="PRO_5046002015" description="Lipoprotein" evidence="1">
    <location>
        <begin position="25"/>
        <end position="179"/>
    </location>
</feature>
<dbReference type="RefSeq" id="WP_331791133.1">
    <property type="nucleotide sequence ID" value="NZ_BAAAUO010000004.1"/>
</dbReference>
<feature type="signal peptide" evidence="1">
    <location>
        <begin position="1"/>
        <end position="24"/>
    </location>
</feature>